<evidence type="ECO:0000313" key="21">
    <source>
        <dbReference type="EMBL" id="CAB5016552.1"/>
    </source>
</evidence>
<keyword evidence="7 18" id="KW-0812">Transmembrane</keyword>
<dbReference type="GO" id="GO:0009252">
    <property type="term" value="P:peptidoglycan biosynthetic process"/>
    <property type="evidence" value="ECO:0007669"/>
    <property type="project" value="UniProtKB-KW"/>
</dbReference>
<keyword evidence="3" id="KW-1003">Cell membrane</keyword>
<organism evidence="21">
    <name type="scientific">freshwater metagenome</name>
    <dbReference type="NCBI Taxonomy" id="449393"/>
    <lineage>
        <taxon>unclassified sequences</taxon>
        <taxon>metagenomes</taxon>
        <taxon>ecological metagenomes</taxon>
    </lineage>
</organism>
<evidence type="ECO:0000256" key="14">
    <source>
        <dbReference type="ARBA" id="ARBA00032370"/>
    </source>
</evidence>
<dbReference type="EMBL" id="CAFBMM010000004">
    <property type="protein sequence ID" value="CAB4896823.1"/>
    <property type="molecule type" value="Genomic_DNA"/>
</dbReference>
<evidence type="ECO:0000256" key="10">
    <source>
        <dbReference type="ARBA" id="ARBA00022989"/>
    </source>
</evidence>
<evidence type="ECO:0000256" key="15">
    <source>
        <dbReference type="ARBA" id="ARBA00044770"/>
    </source>
</evidence>
<feature type="transmembrane region" description="Helical" evidence="18">
    <location>
        <begin position="96"/>
        <end position="116"/>
    </location>
</feature>
<evidence type="ECO:0000313" key="20">
    <source>
        <dbReference type="EMBL" id="CAB4984379.1"/>
    </source>
</evidence>
<protein>
    <recommendedName>
        <fullName evidence="15">peptidoglycan glycosyltransferase</fullName>
        <ecNumber evidence="15">2.4.99.28</ecNumber>
    </recommendedName>
    <alternativeName>
        <fullName evidence="14">Peptidoglycan polymerase</fullName>
    </alternativeName>
</protein>
<feature type="transmembrane region" description="Helical" evidence="18">
    <location>
        <begin position="357"/>
        <end position="383"/>
    </location>
</feature>
<dbReference type="NCBIfam" id="TIGR02614">
    <property type="entry name" value="ftsW"/>
    <property type="match status" value="1"/>
</dbReference>
<evidence type="ECO:0000256" key="1">
    <source>
        <dbReference type="ARBA" id="ARBA00004651"/>
    </source>
</evidence>
<feature type="transmembrane region" description="Helical" evidence="18">
    <location>
        <begin position="327"/>
        <end position="351"/>
    </location>
</feature>
<keyword evidence="6" id="KW-0808">Transferase</keyword>
<keyword evidence="11 18" id="KW-0472">Membrane</keyword>
<evidence type="ECO:0000256" key="13">
    <source>
        <dbReference type="ARBA" id="ARBA00023316"/>
    </source>
</evidence>
<feature type="transmembrane region" description="Helical" evidence="18">
    <location>
        <begin position="165"/>
        <end position="182"/>
    </location>
</feature>
<proteinExistence type="predicted"/>
<evidence type="ECO:0000313" key="19">
    <source>
        <dbReference type="EMBL" id="CAB4896823.1"/>
    </source>
</evidence>
<dbReference type="GO" id="GO:0008955">
    <property type="term" value="F:peptidoglycan glycosyltransferase activity"/>
    <property type="evidence" value="ECO:0007669"/>
    <property type="project" value="UniProtKB-EC"/>
</dbReference>
<keyword evidence="4" id="KW-0132">Cell division</keyword>
<dbReference type="GO" id="GO:0005886">
    <property type="term" value="C:plasma membrane"/>
    <property type="evidence" value="ECO:0007669"/>
    <property type="project" value="UniProtKB-SubCell"/>
</dbReference>
<feature type="compositionally biased region" description="Basic and acidic residues" evidence="17">
    <location>
        <begin position="1"/>
        <end position="10"/>
    </location>
</feature>
<feature type="transmembrane region" description="Helical" evidence="18">
    <location>
        <begin position="136"/>
        <end position="153"/>
    </location>
</feature>
<dbReference type="InterPro" id="IPR001182">
    <property type="entry name" value="FtsW/RodA"/>
</dbReference>
<dbReference type="EMBL" id="CAFBPQ010000006">
    <property type="protein sequence ID" value="CAB5016552.1"/>
    <property type="molecule type" value="Genomic_DNA"/>
</dbReference>
<evidence type="ECO:0000256" key="11">
    <source>
        <dbReference type="ARBA" id="ARBA00023136"/>
    </source>
</evidence>
<keyword evidence="10 18" id="KW-1133">Transmembrane helix</keyword>
<dbReference type="Pfam" id="PF01098">
    <property type="entry name" value="FTSW_RODA_SPOVE"/>
    <property type="match status" value="1"/>
</dbReference>
<feature type="transmembrane region" description="Helical" evidence="18">
    <location>
        <begin position="30"/>
        <end position="52"/>
    </location>
</feature>
<evidence type="ECO:0000256" key="6">
    <source>
        <dbReference type="ARBA" id="ARBA00022679"/>
    </source>
</evidence>
<dbReference type="GO" id="GO:0071555">
    <property type="term" value="P:cell wall organization"/>
    <property type="evidence" value="ECO:0007669"/>
    <property type="project" value="UniProtKB-KW"/>
</dbReference>
<evidence type="ECO:0000256" key="18">
    <source>
        <dbReference type="SAM" id="Phobius"/>
    </source>
</evidence>
<dbReference type="GO" id="GO:0008360">
    <property type="term" value="P:regulation of cell shape"/>
    <property type="evidence" value="ECO:0007669"/>
    <property type="project" value="UniProtKB-KW"/>
</dbReference>
<evidence type="ECO:0000256" key="7">
    <source>
        <dbReference type="ARBA" id="ARBA00022692"/>
    </source>
</evidence>
<evidence type="ECO:0000256" key="3">
    <source>
        <dbReference type="ARBA" id="ARBA00022475"/>
    </source>
</evidence>
<feature type="transmembrane region" description="Helical" evidence="18">
    <location>
        <begin position="295"/>
        <end position="315"/>
    </location>
</feature>
<name>A0A6J7QQ48_9ZZZZ</name>
<dbReference type="AlphaFoldDB" id="A0A6J7QQ48"/>
<feature type="transmembrane region" description="Helical" evidence="18">
    <location>
        <begin position="64"/>
        <end position="84"/>
    </location>
</feature>
<evidence type="ECO:0000256" key="12">
    <source>
        <dbReference type="ARBA" id="ARBA00023306"/>
    </source>
</evidence>
<dbReference type="GO" id="GO:0015648">
    <property type="term" value="F:lipid-linked peptidoglycan transporter activity"/>
    <property type="evidence" value="ECO:0007669"/>
    <property type="project" value="TreeGrafter"/>
</dbReference>
<reference evidence="21" key="1">
    <citation type="submission" date="2020-05" db="EMBL/GenBank/DDBJ databases">
        <authorList>
            <person name="Chiriac C."/>
            <person name="Salcher M."/>
            <person name="Ghai R."/>
            <person name="Kavagutti S V."/>
        </authorList>
    </citation>
    <scope>NUCLEOTIDE SEQUENCE</scope>
</reference>
<evidence type="ECO:0000256" key="5">
    <source>
        <dbReference type="ARBA" id="ARBA00022676"/>
    </source>
</evidence>
<keyword evidence="8" id="KW-0133">Cell shape</keyword>
<keyword evidence="13" id="KW-0961">Cell wall biogenesis/degradation</keyword>
<keyword evidence="9" id="KW-0573">Peptidoglycan synthesis</keyword>
<comment type="pathway">
    <text evidence="2">Cell wall biogenesis; peptidoglycan biosynthesis.</text>
</comment>
<keyword evidence="5" id="KW-0328">Glycosyltransferase</keyword>
<feature type="transmembrane region" description="Helical" evidence="18">
    <location>
        <begin position="210"/>
        <end position="226"/>
    </location>
</feature>
<comment type="catalytic activity">
    <reaction evidence="16">
        <text>[GlcNAc-(1-&gt;4)-Mur2Ac(oyl-L-Ala-gamma-D-Glu-L-Lys-D-Ala-D-Ala)](n)-di-trans,octa-cis-undecaprenyl diphosphate + beta-D-GlcNAc-(1-&gt;4)-Mur2Ac(oyl-L-Ala-gamma-D-Glu-L-Lys-D-Ala-D-Ala)-di-trans,octa-cis-undecaprenyl diphosphate = [GlcNAc-(1-&gt;4)-Mur2Ac(oyl-L-Ala-gamma-D-Glu-L-Lys-D-Ala-D-Ala)](n+1)-di-trans,octa-cis-undecaprenyl diphosphate + di-trans,octa-cis-undecaprenyl diphosphate + H(+)</text>
        <dbReference type="Rhea" id="RHEA:23708"/>
        <dbReference type="Rhea" id="RHEA-COMP:9602"/>
        <dbReference type="Rhea" id="RHEA-COMP:9603"/>
        <dbReference type="ChEBI" id="CHEBI:15378"/>
        <dbReference type="ChEBI" id="CHEBI:58405"/>
        <dbReference type="ChEBI" id="CHEBI:60033"/>
        <dbReference type="ChEBI" id="CHEBI:78435"/>
        <dbReference type="EC" id="2.4.99.28"/>
    </reaction>
</comment>
<keyword evidence="12" id="KW-0131">Cell cycle</keyword>
<accession>A0A6J7QQ48</accession>
<dbReference type="InterPro" id="IPR013437">
    <property type="entry name" value="FtsW"/>
</dbReference>
<dbReference type="EC" id="2.4.99.28" evidence="15"/>
<sequence length="388" mass="41741">MTTRRTEGTRSRPRSVHKPAPSRSRGNGPFYLPLVGVVSALVILGTLMVLSSSTVLAMTTYGSAWYFFLRQLVWTFFGVLAFWYVSRFDYHRWSELVKPIMYATCAMLGLVLLPGVGIEAGGARRWLGFDLWRFQPSEIAKLALLLFIADLLTRRADEVDDKQRVLYPILIALAVVAGLVVLEPDLDSTVLIALVAGALMIAGGIRARHLIPLAALGTVIAAYLAISEPYRRARVMTLFDPPTDLANKGYQISQSLIALGSGGISGTGLGAGKSKWLFLPNAHTDFIFSVVGEELGFIGTFLVLTLFVVLAFIGVRTALNAPDRFGMLLATGVTVWVSAQAAINIGGVIGILPVSGITLPLISFGGSSLVFTLAAMGILANVARQTQR</sequence>
<evidence type="ECO:0000256" key="16">
    <source>
        <dbReference type="ARBA" id="ARBA00049902"/>
    </source>
</evidence>
<evidence type="ECO:0000256" key="8">
    <source>
        <dbReference type="ARBA" id="ARBA00022960"/>
    </source>
</evidence>
<gene>
    <name evidence="19" type="ORF">UFOPK3605_00248</name>
    <name evidence="20" type="ORF">UFOPK3897_01311</name>
    <name evidence="21" type="ORF">UFOPK4121_00383</name>
</gene>
<dbReference type="EMBL" id="CAFBOF010000037">
    <property type="protein sequence ID" value="CAB4984379.1"/>
    <property type="molecule type" value="Genomic_DNA"/>
</dbReference>
<evidence type="ECO:0000256" key="4">
    <source>
        <dbReference type="ARBA" id="ARBA00022618"/>
    </source>
</evidence>
<comment type="subcellular location">
    <subcellularLocation>
        <location evidence="1">Cell membrane</location>
        <topology evidence="1">Multi-pass membrane protein</topology>
    </subcellularLocation>
</comment>
<dbReference type="PANTHER" id="PTHR30474:SF2">
    <property type="entry name" value="PEPTIDOGLYCAN GLYCOSYLTRANSFERASE FTSW-RELATED"/>
    <property type="match status" value="1"/>
</dbReference>
<evidence type="ECO:0000256" key="9">
    <source>
        <dbReference type="ARBA" id="ARBA00022984"/>
    </source>
</evidence>
<evidence type="ECO:0000256" key="17">
    <source>
        <dbReference type="SAM" id="MobiDB-lite"/>
    </source>
</evidence>
<evidence type="ECO:0000256" key="2">
    <source>
        <dbReference type="ARBA" id="ARBA00004752"/>
    </source>
</evidence>
<feature type="transmembrane region" description="Helical" evidence="18">
    <location>
        <begin position="188"/>
        <end position="205"/>
    </location>
</feature>
<dbReference type="PANTHER" id="PTHR30474">
    <property type="entry name" value="CELL CYCLE PROTEIN"/>
    <property type="match status" value="1"/>
</dbReference>
<dbReference type="GO" id="GO:0032153">
    <property type="term" value="C:cell division site"/>
    <property type="evidence" value="ECO:0007669"/>
    <property type="project" value="TreeGrafter"/>
</dbReference>
<dbReference type="GO" id="GO:0051301">
    <property type="term" value="P:cell division"/>
    <property type="evidence" value="ECO:0007669"/>
    <property type="project" value="UniProtKB-KW"/>
</dbReference>
<feature type="region of interest" description="Disordered" evidence="17">
    <location>
        <begin position="1"/>
        <end position="24"/>
    </location>
</feature>